<dbReference type="AlphaFoldDB" id="A0A6J8DIC5"/>
<dbReference type="Proteomes" id="UP000507470">
    <property type="component" value="Unassembled WGS sequence"/>
</dbReference>
<dbReference type="OrthoDB" id="10072093at2759"/>
<sequence length="536" mass="63237">MCDEMNWKNKIVKIKSLLNIWLLRRLTIHGRVSVINSLMLSRFWYALFVTALPEWAYIEIKRLCLNFIWKNRCHLVKYNCIVDDKSRGGLNVADIKCKIYAFRLKFLGRLLDDEYEVLWKYTFKYFVSSIYDMKLCHNVFYTVIPNCELKKLPVVYQEFFQALNCIREKIEFPLSVENIYDQPLFVNPNIVLNNRTIVWHDFIGAGIVCLKDICFEVKTGFLPDHAIVEMIQVIYEDVNVQYVVDRYRNLLNVIPVEWKNTVNTDIHRISIPRTIDISIICKNVHYDLKLCSTKTLYTIMLENIVEEPVGIELWKSEFDVSSEAFSKIWEHVNMYWKPSNLVELDFKVLHNCIFTNVKLQKIGLVDDNICKVCCSEKEDILHIFMNCDKLEDFHNYLSSLLVRIFENCDSDKISLVGMIPNCELKKLPVVYQEFFQALNCIREKIEFPLSVENIYDQPLFVNPNIVLNNRTIVWHDFIGAGIVCLKDICFEVKTGFLPDHAIVEMIQVIYEDVNVQYVVDRYRNLLNVIPVEWKTQ</sequence>
<gene>
    <name evidence="1" type="ORF">MCOR_41775</name>
</gene>
<organism evidence="1 2">
    <name type="scientific">Mytilus coruscus</name>
    <name type="common">Sea mussel</name>
    <dbReference type="NCBI Taxonomy" id="42192"/>
    <lineage>
        <taxon>Eukaryota</taxon>
        <taxon>Metazoa</taxon>
        <taxon>Spiralia</taxon>
        <taxon>Lophotrochozoa</taxon>
        <taxon>Mollusca</taxon>
        <taxon>Bivalvia</taxon>
        <taxon>Autobranchia</taxon>
        <taxon>Pteriomorphia</taxon>
        <taxon>Mytilida</taxon>
        <taxon>Mytiloidea</taxon>
        <taxon>Mytilidae</taxon>
        <taxon>Mytilinae</taxon>
        <taxon>Mytilus</taxon>
    </lineage>
</organism>
<protein>
    <submittedName>
        <fullName evidence="1">Uncharacterized protein</fullName>
    </submittedName>
</protein>
<dbReference type="EMBL" id="CACVKT020007531">
    <property type="protein sequence ID" value="CAC5408373.1"/>
    <property type="molecule type" value="Genomic_DNA"/>
</dbReference>
<accession>A0A6J8DIC5</accession>
<reference evidence="1 2" key="1">
    <citation type="submission" date="2020-06" db="EMBL/GenBank/DDBJ databases">
        <authorList>
            <person name="Li R."/>
            <person name="Bekaert M."/>
        </authorList>
    </citation>
    <scope>NUCLEOTIDE SEQUENCE [LARGE SCALE GENOMIC DNA]</scope>
    <source>
        <strain evidence="2">wild</strain>
    </source>
</reference>
<evidence type="ECO:0000313" key="2">
    <source>
        <dbReference type="Proteomes" id="UP000507470"/>
    </source>
</evidence>
<keyword evidence="2" id="KW-1185">Reference proteome</keyword>
<evidence type="ECO:0000313" key="1">
    <source>
        <dbReference type="EMBL" id="CAC5408373.1"/>
    </source>
</evidence>
<proteinExistence type="predicted"/>
<name>A0A6J8DIC5_MYTCO</name>